<evidence type="ECO:0008006" key="4">
    <source>
        <dbReference type="Google" id="ProtNLM"/>
    </source>
</evidence>
<organism evidence="2 3">
    <name type="scientific">Diaporthe vaccinii</name>
    <dbReference type="NCBI Taxonomy" id="105482"/>
    <lineage>
        <taxon>Eukaryota</taxon>
        <taxon>Fungi</taxon>
        <taxon>Dikarya</taxon>
        <taxon>Ascomycota</taxon>
        <taxon>Pezizomycotina</taxon>
        <taxon>Sordariomycetes</taxon>
        <taxon>Sordariomycetidae</taxon>
        <taxon>Diaporthales</taxon>
        <taxon>Diaporthaceae</taxon>
        <taxon>Diaporthe</taxon>
        <taxon>Diaporthe eres species complex</taxon>
    </lineage>
</organism>
<evidence type="ECO:0000313" key="3">
    <source>
        <dbReference type="Proteomes" id="UP001600888"/>
    </source>
</evidence>
<gene>
    <name evidence="2" type="ORF">FJTKL_02036</name>
</gene>
<evidence type="ECO:0000313" key="2">
    <source>
        <dbReference type="EMBL" id="KAL2275463.1"/>
    </source>
</evidence>
<protein>
    <recommendedName>
        <fullName evidence="4">BZIP domain-containing protein</fullName>
    </recommendedName>
</protein>
<dbReference type="Proteomes" id="UP001600888">
    <property type="component" value="Unassembled WGS sequence"/>
</dbReference>
<dbReference type="InterPro" id="IPR046347">
    <property type="entry name" value="bZIP_sf"/>
</dbReference>
<dbReference type="EMBL" id="JBAWTH010000132">
    <property type="protein sequence ID" value="KAL2275463.1"/>
    <property type="molecule type" value="Genomic_DNA"/>
</dbReference>
<comment type="caution">
    <text evidence="2">The sequence shown here is derived from an EMBL/GenBank/DDBJ whole genome shotgun (WGS) entry which is preliminary data.</text>
</comment>
<sequence length="70" mass="8074">MDNTKRRRIQNRMAQRLYRIKLKERMANLQNRAGKRDSNITSVRLTNVTSRGAAQNIKSANGTPLPSHLR</sequence>
<proteinExistence type="predicted"/>
<dbReference type="Gene3D" id="1.20.5.170">
    <property type="match status" value="1"/>
</dbReference>
<name>A0ABR4DZ78_9PEZI</name>
<keyword evidence="3" id="KW-1185">Reference proteome</keyword>
<reference evidence="2 3" key="1">
    <citation type="submission" date="2024-03" db="EMBL/GenBank/DDBJ databases">
        <title>A high-quality draft genome sequence of Diaporthe vaccinii, a causative agent of upright dieback and viscid rot disease in cranberry plants.</title>
        <authorList>
            <person name="Sarrasin M."/>
            <person name="Lang B.F."/>
            <person name="Burger G."/>
        </authorList>
    </citation>
    <scope>NUCLEOTIDE SEQUENCE [LARGE SCALE GENOMIC DNA]</scope>
    <source>
        <strain evidence="2 3">IS7</strain>
    </source>
</reference>
<feature type="compositionally biased region" description="Polar residues" evidence="1">
    <location>
        <begin position="51"/>
        <end position="64"/>
    </location>
</feature>
<feature type="region of interest" description="Disordered" evidence="1">
    <location>
        <begin position="51"/>
        <end position="70"/>
    </location>
</feature>
<evidence type="ECO:0000256" key="1">
    <source>
        <dbReference type="SAM" id="MobiDB-lite"/>
    </source>
</evidence>
<accession>A0ABR4DZ78</accession>
<dbReference type="SUPFAM" id="SSF57959">
    <property type="entry name" value="Leucine zipper domain"/>
    <property type="match status" value="1"/>
</dbReference>